<gene>
    <name evidence="3" type="ORF">KC01_LOCUS22716</name>
</gene>
<feature type="region of interest" description="Disordered" evidence="2">
    <location>
        <begin position="32"/>
        <end position="51"/>
    </location>
</feature>
<dbReference type="InterPro" id="IPR027997">
    <property type="entry name" value="Largen/INSYN1"/>
</dbReference>
<name>A0AAV2KUF5_KNICA</name>
<feature type="region of interest" description="Disordered" evidence="2">
    <location>
        <begin position="124"/>
        <end position="144"/>
    </location>
</feature>
<protein>
    <submittedName>
        <fullName evidence="3">Uncharacterized protein</fullName>
    </submittedName>
</protein>
<accession>A0AAV2KUF5</accession>
<evidence type="ECO:0000256" key="1">
    <source>
        <dbReference type="ARBA" id="ARBA00023054"/>
    </source>
</evidence>
<evidence type="ECO:0000313" key="3">
    <source>
        <dbReference type="EMBL" id="CAL1593656.1"/>
    </source>
</evidence>
<organism evidence="3 4">
    <name type="scientific">Knipowitschia caucasica</name>
    <name type="common">Caucasian dwarf goby</name>
    <name type="synonym">Pomatoschistus caucasicus</name>
    <dbReference type="NCBI Taxonomy" id="637954"/>
    <lineage>
        <taxon>Eukaryota</taxon>
        <taxon>Metazoa</taxon>
        <taxon>Chordata</taxon>
        <taxon>Craniata</taxon>
        <taxon>Vertebrata</taxon>
        <taxon>Euteleostomi</taxon>
        <taxon>Actinopterygii</taxon>
        <taxon>Neopterygii</taxon>
        <taxon>Teleostei</taxon>
        <taxon>Neoteleostei</taxon>
        <taxon>Acanthomorphata</taxon>
        <taxon>Gobiaria</taxon>
        <taxon>Gobiiformes</taxon>
        <taxon>Gobioidei</taxon>
        <taxon>Gobiidae</taxon>
        <taxon>Gobiinae</taxon>
        <taxon>Knipowitschia</taxon>
    </lineage>
</organism>
<feature type="region of interest" description="Disordered" evidence="2">
    <location>
        <begin position="89"/>
        <end position="109"/>
    </location>
</feature>
<dbReference type="AlphaFoldDB" id="A0AAV2KUF5"/>
<feature type="compositionally biased region" description="Low complexity" evidence="2">
    <location>
        <begin position="456"/>
        <end position="481"/>
    </location>
</feature>
<keyword evidence="4" id="KW-1185">Reference proteome</keyword>
<proteinExistence type="predicted"/>
<dbReference type="Proteomes" id="UP001497482">
    <property type="component" value="Chromosome 2"/>
</dbReference>
<evidence type="ECO:0000256" key="2">
    <source>
        <dbReference type="SAM" id="MobiDB-lite"/>
    </source>
</evidence>
<keyword evidence="1" id="KW-0175">Coiled coil</keyword>
<dbReference type="EMBL" id="OZ035824">
    <property type="protein sequence ID" value="CAL1593656.1"/>
    <property type="molecule type" value="Genomic_DNA"/>
</dbReference>
<feature type="compositionally biased region" description="Polar residues" evidence="2">
    <location>
        <begin position="391"/>
        <end position="408"/>
    </location>
</feature>
<feature type="region of interest" description="Disordered" evidence="2">
    <location>
        <begin position="433"/>
        <end position="500"/>
    </location>
</feature>
<feature type="compositionally biased region" description="Polar residues" evidence="2">
    <location>
        <begin position="32"/>
        <end position="45"/>
    </location>
</feature>
<feature type="region of interest" description="Disordered" evidence="2">
    <location>
        <begin position="344"/>
        <end position="418"/>
    </location>
</feature>
<dbReference type="PANTHER" id="PTHR15917:SF2">
    <property type="match status" value="1"/>
</dbReference>
<feature type="compositionally biased region" description="Polar residues" evidence="2">
    <location>
        <begin position="130"/>
        <end position="144"/>
    </location>
</feature>
<dbReference type="PANTHER" id="PTHR15917">
    <property type="match status" value="1"/>
</dbReference>
<sequence length="558" mass="62184">MFSDRKGSAEHKGFKTHGSHFLPWLRSSLKSHQNHDSNLNGTIKSGSEHRNHLRGKGFFSIQSKDKEKKGCNGVARVLPVVLKGHHILSAGKQREDSPARWTQSPELDPEVSIRSELEKSFVPDKHDETNCTPKTVAPSQSDQRCTTLRRYGPLVVASPAVPEDTESIPPVVGVFVDNKEKVWDYSTRSFRQRDLHSASWVGPETQSILKRHQFTSSFSFIHQQTRNSQSHRDLTSLRDTQLDRALNGVLFSTQVAERGPGCTKTLRGPRKPRPSSEHITNLEQTWLQPNRNSINTGDSKRKVVRNQIKRVMDNLEHVLGALRDVQQEMKEVVQQIDYLTSSIDLNDEEQPESQTHSSSNSSSSSAMTVGSVIHRPQGVTQNGSPWRDKQTTSQSPSNEHTRTLQSGSRKGGLHYPPVQTDNLAQTIVSPISPLRNLPVRPPTPGLSPLTVSLQHPNSPVSQQESPSPIPSSSMSQQSPSYRKPPPPFSPSTRPGCYPNPQIRRISGTSSLVSNVWPPTVPESDRERRALRYGVRGGLARRAEVSKVTEVAVRVSIWK</sequence>
<reference evidence="3 4" key="1">
    <citation type="submission" date="2024-04" db="EMBL/GenBank/DDBJ databases">
        <authorList>
            <person name="Waldvogel A.-M."/>
            <person name="Schoenle A."/>
        </authorList>
    </citation>
    <scope>NUCLEOTIDE SEQUENCE [LARGE SCALE GENOMIC DNA]</scope>
</reference>
<evidence type="ECO:0000313" key="4">
    <source>
        <dbReference type="Proteomes" id="UP001497482"/>
    </source>
</evidence>